<evidence type="ECO:0000259" key="2">
    <source>
        <dbReference type="PROSITE" id="PS51186"/>
    </source>
</evidence>
<dbReference type="InterPro" id="IPR000182">
    <property type="entry name" value="GNAT_dom"/>
</dbReference>
<name>A0A2V3W8F4_9BACI</name>
<keyword evidence="1" id="KW-0808">Transferase</keyword>
<dbReference type="SUPFAM" id="SSF55729">
    <property type="entry name" value="Acyl-CoA N-acyltransferases (Nat)"/>
    <property type="match status" value="1"/>
</dbReference>
<dbReference type="Gene3D" id="3.40.630.30">
    <property type="match status" value="1"/>
</dbReference>
<dbReference type="CDD" id="cd04301">
    <property type="entry name" value="NAT_SF"/>
    <property type="match status" value="1"/>
</dbReference>
<reference evidence="3 4" key="1">
    <citation type="submission" date="2018-05" db="EMBL/GenBank/DDBJ databases">
        <title>Genomic Encyclopedia of Type Strains, Phase IV (KMG-IV): sequencing the most valuable type-strain genomes for metagenomic binning, comparative biology and taxonomic classification.</title>
        <authorList>
            <person name="Goeker M."/>
        </authorList>
    </citation>
    <scope>NUCLEOTIDE SEQUENCE [LARGE SCALE GENOMIC DNA]</scope>
    <source>
        <strain evidence="3 4">DSM 28556</strain>
    </source>
</reference>
<comment type="caution">
    <text evidence="3">The sequence shown here is derived from an EMBL/GenBank/DDBJ whole genome shotgun (WGS) entry which is preliminary data.</text>
</comment>
<evidence type="ECO:0000256" key="1">
    <source>
        <dbReference type="ARBA" id="ARBA00022679"/>
    </source>
</evidence>
<sequence>MKLIPVSTENRSAYLNLLLLADESEEIINEYIHEGEMFAIEYENKIVGVALFTFPIELVVELKNIAIDPNYRGKGIGKLILSDACTIYQNRGYSKMIVGTANSSIENIAFYQKAGFRMSEIKKDFFKKYPKPIYENGIQALDMIMFEKKFR</sequence>
<organism evidence="3 4">
    <name type="scientific">Pseudogracilibacillus auburnensis</name>
    <dbReference type="NCBI Taxonomy" id="1494959"/>
    <lineage>
        <taxon>Bacteria</taxon>
        <taxon>Bacillati</taxon>
        <taxon>Bacillota</taxon>
        <taxon>Bacilli</taxon>
        <taxon>Bacillales</taxon>
        <taxon>Bacillaceae</taxon>
        <taxon>Pseudogracilibacillus</taxon>
    </lineage>
</organism>
<evidence type="ECO:0000313" key="3">
    <source>
        <dbReference type="EMBL" id="PXW90402.1"/>
    </source>
</evidence>
<dbReference type="GO" id="GO:0005840">
    <property type="term" value="C:ribosome"/>
    <property type="evidence" value="ECO:0007669"/>
    <property type="project" value="UniProtKB-KW"/>
</dbReference>
<dbReference type="RefSeq" id="WP_211320587.1">
    <property type="nucleotide sequence ID" value="NZ_JBHUHB010000001.1"/>
</dbReference>
<keyword evidence="3" id="KW-0687">Ribonucleoprotein</keyword>
<dbReference type="InterPro" id="IPR016181">
    <property type="entry name" value="Acyl_CoA_acyltransferase"/>
</dbReference>
<proteinExistence type="predicted"/>
<dbReference type="Pfam" id="PF00583">
    <property type="entry name" value="Acetyltransf_1"/>
    <property type="match status" value="1"/>
</dbReference>
<dbReference type="AlphaFoldDB" id="A0A2V3W8F4"/>
<dbReference type="PANTHER" id="PTHR13947:SF37">
    <property type="entry name" value="LD18367P"/>
    <property type="match status" value="1"/>
</dbReference>
<protein>
    <submittedName>
        <fullName evidence="3">Ribosomal protein S18 acetylase RimI-like enzyme</fullName>
    </submittedName>
</protein>
<keyword evidence="4" id="KW-1185">Reference proteome</keyword>
<dbReference type="PROSITE" id="PS51186">
    <property type="entry name" value="GNAT"/>
    <property type="match status" value="1"/>
</dbReference>
<gene>
    <name evidence="3" type="ORF">DFR56_101314</name>
</gene>
<dbReference type="PANTHER" id="PTHR13947">
    <property type="entry name" value="GNAT FAMILY N-ACETYLTRANSFERASE"/>
    <property type="match status" value="1"/>
</dbReference>
<dbReference type="Proteomes" id="UP000247978">
    <property type="component" value="Unassembled WGS sequence"/>
</dbReference>
<dbReference type="GO" id="GO:0008080">
    <property type="term" value="F:N-acetyltransferase activity"/>
    <property type="evidence" value="ECO:0007669"/>
    <property type="project" value="InterPro"/>
</dbReference>
<feature type="domain" description="N-acetyltransferase" evidence="2">
    <location>
        <begin position="1"/>
        <end position="148"/>
    </location>
</feature>
<dbReference type="EMBL" id="QJJQ01000001">
    <property type="protein sequence ID" value="PXW90402.1"/>
    <property type="molecule type" value="Genomic_DNA"/>
</dbReference>
<keyword evidence="3" id="KW-0689">Ribosomal protein</keyword>
<evidence type="ECO:0000313" key="4">
    <source>
        <dbReference type="Proteomes" id="UP000247978"/>
    </source>
</evidence>
<accession>A0A2V3W8F4</accession>
<dbReference type="InterPro" id="IPR050769">
    <property type="entry name" value="NAT_camello-type"/>
</dbReference>